<sequence>MGMTRYIRLDLSQGEYMEDIDDFRFRCHELLVELDAANTKMMMMVVSKRVSGPDWDEEVKKHHEAYKAWNSFLHPVTVPPDDQH</sequence>
<name>A0A1M7LQ98_9PSED</name>
<evidence type="ECO:0000313" key="1">
    <source>
        <dbReference type="EMBL" id="SHM80441.1"/>
    </source>
</evidence>
<proteinExistence type="predicted"/>
<dbReference type="EMBL" id="FRDA01000003">
    <property type="protein sequence ID" value="SHM80441.1"/>
    <property type="molecule type" value="Genomic_DNA"/>
</dbReference>
<gene>
    <name evidence="1" type="ORF">SAMN05216593_103244</name>
</gene>
<accession>A0A1M7LQ98</accession>
<evidence type="ECO:0000313" key="2">
    <source>
        <dbReference type="Proteomes" id="UP000183983"/>
    </source>
</evidence>
<reference evidence="1 2" key="1">
    <citation type="submission" date="2016-11" db="EMBL/GenBank/DDBJ databases">
        <authorList>
            <person name="Jaros S."/>
            <person name="Januszkiewicz K."/>
            <person name="Wedrychowicz H."/>
        </authorList>
    </citation>
    <scope>NUCLEOTIDE SEQUENCE [LARGE SCALE GENOMIC DNA]</scope>
    <source>
        <strain evidence="1 2">LMG 26898</strain>
    </source>
</reference>
<protein>
    <submittedName>
        <fullName evidence="1">Uncharacterized protein</fullName>
    </submittedName>
</protein>
<dbReference type="AlphaFoldDB" id="A0A1M7LQ98"/>
<dbReference type="Proteomes" id="UP000183983">
    <property type="component" value="Unassembled WGS sequence"/>
</dbReference>
<organism evidence="1 2">
    <name type="scientific">Pseudomonas asturiensis</name>
    <dbReference type="NCBI Taxonomy" id="1190415"/>
    <lineage>
        <taxon>Bacteria</taxon>
        <taxon>Pseudomonadati</taxon>
        <taxon>Pseudomonadota</taxon>
        <taxon>Gammaproteobacteria</taxon>
        <taxon>Pseudomonadales</taxon>
        <taxon>Pseudomonadaceae</taxon>
        <taxon>Pseudomonas</taxon>
    </lineage>
</organism>